<evidence type="ECO:0000256" key="3">
    <source>
        <dbReference type="SAM" id="Coils"/>
    </source>
</evidence>
<evidence type="ECO:0000259" key="7">
    <source>
        <dbReference type="Pfam" id="PF25917"/>
    </source>
</evidence>
<gene>
    <name evidence="10" type="ORF">GB928_010535</name>
</gene>
<dbReference type="SUPFAM" id="SSF111369">
    <property type="entry name" value="HlyD-like secretion proteins"/>
    <property type="match status" value="1"/>
</dbReference>
<dbReference type="InterPro" id="IPR058626">
    <property type="entry name" value="MdtA-like_b-barrel"/>
</dbReference>
<name>A0ABT8XD04_9HYPH</name>
<sequence>MKPFSAMPHICGVLLLAASSLMPTGLAAQTAATVGTMKVRVDDVSPRHEFVGRVEATDAVDVRSRIEGFIDKRLFEEGGIVEAGQPLFLIDARGLEIALAEAKANLASTKATLEDATRRFERNRALSQTVSRAVQEESQAARDMAQAALLSAEARVNQAELNLSYSKITSPLKGRIGAASLSAGSFVNASSPALARIVQMDPIRVVFSVSDRAVLDLRAAAGEISKDELAQRFEPSLRLSNGQQFGQAGRIEFFGNEIDERTGTLAVRAQFANPNLLLVPGQFVTVVIAESERRMRPVVPIGAVQQDREGRYVLLVGDDGKAALRRITVSQQANGNWTVDSGLDGGETLIVEGLANVAEGSAVTALPASDGDSAGTAASSESQPGSTQ</sequence>
<dbReference type="PANTHER" id="PTHR30158:SF3">
    <property type="entry name" value="MULTIDRUG EFFLUX PUMP SUBUNIT ACRA-RELATED"/>
    <property type="match status" value="1"/>
</dbReference>
<keyword evidence="5" id="KW-0732">Signal</keyword>
<feature type="domain" description="Multidrug resistance protein MdtA-like barrel-sandwich hybrid" evidence="7">
    <location>
        <begin position="59"/>
        <end position="193"/>
    </location>
</feature>
<evidence type="ECO:0000256" key="5">
    <source>
        <dbReference type="SAM" id="SignalP"/>
    </source>
</evidence>
<dbReference type="Pfam" id="PF25917">
    <property type="entry name" value="BSH_RND"/>
    <property type="match status" value="1"/>
</dbReference>
<dbReference type="InterPro" id="IPR058624">
    <property type="entry name" value="MdtA-like_HH"/>
</dbReference>
<dbReference type="Pfam" id="PF25876">
    <property type="entry name" value="HH_MFP_RND"/>
    <property type="match status" value="1"/>
</dbReference>
<evidence type="ECO:0000259" key="9">
    <source>
        <dbReference type="Pfam" id="PF25967"/>
    </source>
</evidence>
<evidence type="ECO:0000259" key="8">
    <source>
        <dbReference type="Pfam" id="PF25944"/>
    </source>
</evidence>
<dbReference type="Pfam" id="PF25967">
    <property type="entry name" value="RND-MFP_C"/>
    <property type="match status" value="1"/>
</dbReference>
<dbReference type="PANTHER" id="PTHR30158">
    <property type="entry name" value="ACRA/E-RELATED COMPONENT OF DRUG EFFLUX TRANSPORTER"/>
    <property type="match status" value="1"/>
</dbReference>
<dbReference type="InterPro" id="IPR058625">
    <property type="entry name" value="MdtA-like_BSH"/>
</dbReference>
<evidence type="ECO:0000259" key="6">
    <source>
        <dbReference type="Pfam" id="PF25876"/>
    </source>
</evidence>
<feature type="domain" description="Multidrug resistance protein MdtA-like beta-barrel" evidence="8">
    <location>
        <begin position="202"/>
        <end position="290"/>
    </location>
</feature>
<feature type="domain" description="Multidrug resistance protein MdtA-like alpha-helical hairpin" evidence="6">
    <location>
        <begin position="99"/>
        <end position="166"/>
    </location>
</feature>
<dbReference type="Pfam" id="PF25944">
    <property type="entry name" value="Beta-barrel_RND"/>
    <property type="match status" value="1"/>
</dbReference>
<comment type="caution">
    <text evidence="10">The sequence shown here is derived from an EMBL/GenBank/DDBJ whole genome shotgun (WGS) entry which is preliminary data.</text>
</comment>
<dbReference type="Gene3D" id="2.40.50.100">
    <property type="match status" value="1"/>
</dbReference>
<dbReference type="Gene3D" id="1.10.287.470">
    <property type="entry name" value="Helix hairpin bin"/>
    <property type="match status" value="1"/>
</dbReference>
<feature type="chain" id="PRO_5047178253" evidence="5">
    <location>
        <begin position="28"/>
        <end position="388"/>
    </location>
</feature>
<evidence type="ECO:0000256" key="1">
    <source>
        <dbReference type="ARBA" id="ARBA00004196"/>
    </source>
</evidence>
<dbReference type="RefSeq" id="WP_244761528.1">
    <property type="nucleotide sequence ID" value="NZ_JALJCJ010000003.1"/>
</dbReference>
<feature type="coiled-coil region" evidence="3">
    <location>
        <begin position="92"/>
        <end position="162"/>
    </location>
</feature>
<dbReference type="InterPro" id="IPR058627">
    <property type="entry name" value="MdtA-like_C"/>
</dbReference>
<dbReference type="EMBL" id="WHSC02000004">
    <property type="protein sequence ID" value="MDO6121617.1"/>
    <property type="molecule type" value="Genomic_DNA"/>
</dbReference>
<reference evidence="10" key="1">
    <citation type="submission" date="2022-04" db="EMBL/GenBank/DDBJ databases">
        <title>Shinella lacus sp. nov., a novel member of the genus Shinella from water.</title>
        <authorList>
            <person name="Deng Y."/>
        </authorList>
    </citation>
    <scope>NUCLEOTIDE SEQUENCE</scope>
    <source>
        <strain evidence="10">JCM 31239</strain>
    </source>
</reference>
<dbReference type="Gene3D" id="2.40.420.20">
    <property type="match status" value="1"/>
</dbReference>
<feature type="compositionally biased region" description="Low complexity" evidence="4">
    <location>
        <begin position="368"/>
        <end position="380"/>
    </location>
</feature>
<feature type="domain" description="Multidrug resistance protein MdtA-like C-terminal permuted SH3" evidence="9">
    <location>
        <begin position="298"/>
        <end position="354"/>
    </location>
</feature>
<accession>A0ABT8XD04</accession>
<proteinExistence type="inferred from homology"/>
<dbReference type="NCBIfam" id="TIGR01730">
    <property type="entry name" value="RND_mfp"/>
    <property type="match status" value="1"/>
</dbReference>
<dbReference type="Gene3D" id="2.40.30.170">
    <property type="match status" value="1"/>
</dbReference>
<keyword evidence="11" id="KW-1185">Reference proteome</keyword>
<dbReference type="InterPro" id="IPR006143">
    <property type="entry name" value="RND_pump_MFP"/>
</dbReference>
<comment type="subcellular location">
    <subcellularLocation>
        <location evidence="1">Cell envelope</location>
    </subcellularLocation>
</comment>
<feature type="region of interest" description="Disordered" evidence="4">
    <location>
        <begin position="365"/>
        <end position="388"/>
    </location>
</feature>
<comment type="similarity">
    <text evidence="2">Belongs to the membrane fusion protein (MFP) (TC 8.A.1) family.</text>
</comment>
<organism evidence="10 11">
    <name type="scientific">Shinella curvata</name>
    <dbReference type="NCBI Taxonomy" id="1817964"/>
    <lineage>
        <taxon>Bacteria</taxon>
        <taxon>Pseudomonadati</taxon>
        <taxon>Pseudomonadota</taxon>
        <taxon>Alphaproteobacteria</taxon>
        <taxon>Hyphomicrobiales</taxon>
        <taxon>Rhizobiaceae</taxon>
        <taxon>Shinella</taxon>
    </lineage>
</organism>
<keyword evidence="3" id="KW-0175">Coiled coil</keyword>
<evidence type="ECO:0000256" key="4">
    <source>
        <dbReference type="SAM" id="MobiDB-lite"/>
    </source>
</evidence>
<evidence type="ECO:0000313" key="11">
    <source>
        <dbReference type="Proteomes" id="UP001177080"/>
    </source>
</evidence>
<feature type="signal peptide" evidence="5">
    <location>
        <begin position="1"/>
        <end position="27"/>
    </location>
</feature>
<protein>
    <submittedName>
        <fullName evidence="10">Efflux RND transporter periplasmic adaptor subunit</fullName>
    </submittedName>
</protein>
<dbReference type="Proteomes" id="UP001177080">
    <property type="component" value="Unassembled WGS sequence"/>
</dbReference>
<evidence type="ECO:0000256" key="2">
    <source>
        <dbReference type="ARBA" id="ARBA00009477"/>
    </source>
</evidence>
<evidence type="ECO:0000313" key="10">
    <source>
        <dbReference type="EMBL" id="MDO6121617.1"/>
    </source>
</evidence>